<reference evidence="2" key="1">
    <citation type="journal article" date="2012" name="Nat. Biotechnol.">
        <title>Reference genome sequence of the model plant Setaria.</title>
        <authorList>
            <person name="Bennetzen J.L."/>
            <person name="Schmutz J."/>
            <person name="Wang H."/>
            <person name="Percifield R."/>
            <person name="Hawkins J."/>
            <person name="Pontaroli A.C."/>
            <person name="Estep M."/>
            <person name="Feng L."/>
            <person name="Vaughn J.N."/>
            <person name="Grimwood J."/>
            <person name="Jenkins J."/>
            <person name="Barry K."/>
            <person name="Lindquist E."/>
            <person name="Hellsten U."/>
            <person name="Deshpande S."/>
            <person name="Wang X."/>
            <person name="Wu X."/>
            <person name="Mitros T."/>
            <person name="Triplett J."/>
            <person name="Yang X."/>
            <person name="Ye C.Y."/>
            <person name="Mauro-Herrera M."/>
            <person name="Wang L."/>
            <person name="Li P."/>
            <person name="Sharma M."/>
            <person name="Sharma R."/>
            <person name="Ronald P.C."/>
            <person name="Panaud O."/>
            <person name="Kellogg E.A."/>
            <person name="Brutnell T.P."/>
            <person name="Doust A.N."/>
            <person name="Tuskan G.A."/>
            <person name="Rokhsar D."/>
            <person name="Devos K.M."/>
        </authorList>
    </citation>
    <scope>NUCLEOTIDE SEQUENCE [LARGE SCALE GENOMIC DNA]</scope>
    <source>
        <strain evidence="2">cv. Yugu1</strain>
    </source>
</reference>
<organism evidence="1 2">
    <name type="scientific">Setaria italica</name>
    <name type="common">Foxtail millet</name>
    <name type="synonym">Panicum italicum</name>
    <dbReference type="NCBI Taxonomy" id="4555"/>
    <lineage>
        <taxon>Eukaryota</taxon>
        <taxon>Viridiplantae</taxon>
        <taxon>Streptophyta</taxon>
        <taxon>Embryophyta</taxon>
        <taxon>Tracheophyta</taxon>
        <taxon>Spermatophyta</taxon>
        <taxon>Magnoliopsida</taxon>
        <taxon>Liliopsida</taxon>
        <taxon>Poales</taxon>
        <taxon>Poaceae</taxon>
        <taxon>PACMAD clade</taxon>
        <taxon>Panicoideae</taxon>
        <taxon>Panicodae</taxon>
        <taxon>Paniceae</taxon>
        <taxon>Cenchrinae</taxon>
        <taxon>Setaria</taxon>
    </lineage>
</organism>
<keyword evidence="2" id="KW-1185">Reference proteome</keyword>
<dbReference type="Proteomes" id="UP000004995">
    <property type="component" value="Unassembled WGS sequence"/>
</dbReference>
<evidence type="ECO:0000313" key="1">
    <source>
        <dbReference type="EnsemblPlants" id="KQL08640"/>
    </source>
</evidence>
<dbReference type="EMBL" id="AGNK02003461">
    <property type="status" value="NOT_ANNOTATED_CDS"/>
    <property type="molecule type" value="Genomic_DNA"/>
</dbReference>
<dbReference type="AlphaFoldDB" id="K3XU12"/>
<proteinExistence type="predicted"/>
<sequence length="50" mass="5563">MAVRSTCQRYLLPSLPLSLCHLSNPSPELCRRLAISLPLPLPPHAVEKSR</sequence>
<accession>K3XU12</accession>
<protein>
    <submittedName>
        <fullName evidence="1">Uncharacterized protein</fullName>
    </submittedName>
</protein>
<dbReference type="Gramene" id="KQL08640">
    <property type="protein sequence ID" value="KQL08640"/>
    <property type="gene ID" value="SETIT_005419mg"/>
</dbReference>
<reference evidence="1" key="2">
    <citation type="submission" date="2018-08" db="UniProtKB">
        <authorList>
            <consortium name="EnsemblPlants"/>
        </authorList>
    </citation>
    <scope>IDENTIFICATION</scope>
    <source>
        <strain evidence="1">Yugu1</strain>
    </source>
</reference>
<dbReference type="InParanoid" id="K3XU12"/>
<dbReference type="EnsemblPlants" id="KQL08640">
    <property type="protein sequence ID" value="KQL08640"/>
    <property type="gene ID" value="SETIT_005419mg"/>
</dbReference>
<name>K3XU12_SETIT</name>
<dbReference type="HOGENOM" id="CLU_3127839_0_0_1"/>
<evidence type="ECO:0000313" key="2">
    <source>
        <dbReference type="Proteomes" id="UP000004995"/>
    </source>
</evidence>